<feature type="signal peptide" evidence="1">
    <location>
        <begin position="1"/>
        <end position="22"/>
    </location>
</feature>
<evidence type="ECO:0000313" key="2">
    <source>
        <dbReference type="EMBL" id="SDH32263.1"/>
    </source>
</evidence>
<evidence type="ECO:0008006" key="4">
    <source>
        <dbReference type="Google" id="ProtNLM"/>
    </source>
</evidence>
<organism evidence="2 3">
    <name type="scientific">Flavobacterium omnivorum</name>
    <dbReference type="NCBI Taxonomy" id="178355"/>
    <lineage>
        <taxon>Bacteria</taxon>
        <taxon>Pseudomonadati</taxon>
        <taxon>Bacteroidota</taxon>
        <taxon>Flavobacteriia</taxon>
        <taxon>Flavobacteriales</taxon>
        <taxon>Flavobacteriaceae</taxon>
        <taxon>Flavobacterium</taxon>
    </lineage>
</organism>
<protein>
    <recommendedName>
        <fullName evidence="4">Curlin associated repeat-containing protein</fullName>
    </recommendedName>
</protein>
<gene>
    <name evidence="2" type="ORF">SAMN04488062_10638</name>
</gene>
<feature type="chain" id="PRO_5011775677" description="Curlin associated repeat-containing protein" evidence="1">
    <location>
        <begin position="23"/>
        <end position="173"/>
    </location>
</feature>
<reference evidence="3" key="1">
    <citation type="submission" date="2016-10" db="EMBL/GenBank/DDBJ databases">
        <authorList>
            <person name="Varghese N."/>
            <person name="Submissions S."/>
        </authorList>
    </citation>
    <scope>NUCLEOTIDE SEQUENCE [LARGE SCALE GENOMIC DNA]</scope>
    <source>
        <strain evidence="3">CGMCC 1.2747</strain>
    </source>
</reference>
<dbReference type="EMBL" id="FNDB01000006">
    <property type="protein sequence ID" value="SDH32263.1"/>
    <property type="molecule type" value="Genomic_DNA"/>
</dbReference>
<sequence>MKSKIFTTLFIIVFLNVSCVKAQVLQTNTSSGIYELIDKTTISKFNDGVIGQTQLLDNYLQNSNLIQVQQIGFNNLSTVVVKSENYEIAVNQNGFNNYLDMYKNTGDLNQSVSQSGSNNFISDFSLYSGSAIDMTISQEGNNLTLFNNGTNSISKDLKITQTGNSGTIYIFNH</sequence>
<dbReference type="OrthoDB" id="1374697at2"/>
<accession>A0A1G8BGX4</accession>
<keyword evidence="3" id="KW-1185">Reference proteome</keyword>
<dbReference type="Proteomes" id="UP000199274">
    <property type="component" value="Unassembled WGS sequence"/>
</dbReference>
<evidence type="ECO:0000256" key="1">
    <source>
        <dbReference type="SAM" id="SignalP"/>
    </source>
</evidence>
<keyword evidence="1" id="KW-0732">Signal</keyword>
<evidence type="ECO:0000313" key="3">
    <source>
        <dbReference type="Proteomes" id="UP000199274"/>
    </source>
</evidence>
<dbReference type="RefSeq" id="WP_091257179.1">
    <property type="nucleotide sequence ID" value="NZ_FNDB01000006.1"/>
</dbReference>
<dbReference type="STRING" id="178355.SAMN04488062_10638"/>
<dbReference type="AlphaFoldDB" id="A0A1G8BGX4"/>
<name>A0A1G8BGX4_9FLAO</name>
<proteinExistence type="predicted"/>